<dbReference type="EMBL" id="JAVRFF010000223">
    <property type="protein sequence ID" value="MDT0478203.1"/>
    <property type="molecule type" value="Genomic_DNA"/>
</dbReference>
<evidence type="ECO:0000313" key="2">
    <source>
        <dbReference type="EMBL" id="MDT0478203.1"/>
    </source>
</evidence>
<dbReference type="Pfam" id="PF13614">
    <property type="entry name" value="AAA_31"/>
    <property type="match status" value="1"/>
</dbReference>
<name>A0ABU2UY35_9ACTN</name>
<organism evidence="2 3">
    <name type="scientific">Streptomyces hintoniae</name>
    <dbReference type="NCBI Taxonomy" id="3075521"/>
    <lineage>
        <taxon>Bacteria</taxon>
        <taxon>Bacillati</taxon>
        <taxon>Actinomycetota</taxon>
        <taxon>Actinomycetes</taxon>
        <taxon>Kitasatosporales</taxon>
        <taxon>Streptomycetaceae</taxon>
        <taxon>Streptomyces</taxon>
    </lineage>
</organism>
<reference evidence="2" key="1">
    <citation type="submission" date="2024-05" db="EMBL/GenBank/DDBJ databases">
        <title>30 novel species of actinomycetes from the DSMZ collection.</title>
        <authorList>
            <person name="Nouioui I."/>
        </authorList>
    </citation>
    <scope>NUCLEOTIDE SEQUENCE</scope>
    <source>
        <strain evidence="2">DSM 41014</strain>
    </source>
</reference>
<dbReference type="SUPFAM" id="SSF52540">
    <property type="entry name" value="P-loop containing nucleoside triphosphate hydrolases"/>
    <property type="match status" value="1"/>
</dbReference>
<comment type="caution">
    <text evidence="2">The sequence shown here is derived from an EMBL/GenBank/DDBJ whole genome shotgun (WGS) entry which is preliminary data.</text>
</comment>
<keyword evidence="3" id="KW-1185">Reference proteome</keyword>
<gene>
    <name evidence="2" type="ORF">RM863_39465</name>
</gene>
<dbReference type="PANTHER" id="PTHR13696">
    <property type="entry name" value="P-LOOP CONTAINING NUCLEOSIDE TRIPHOSPHATE HYDROLASE"/>
    <property type="match status" value="1"/>
</dbReference>
<evidence type="ECO:0000259" key="1">
    <source>
        <dbReference type="Pfam" id="PF13614"/>
    </source>
</evidence>
<feature type="domain" description="AAA" evidence="1">
    <location>
        <begin position="1"/>
        <end position="62"/>
    </location>
</feature>
<dbReference type="RefSeq" id="WP_311638136.1">
    <property type="nucleotide sequence ID" value="NZ_JAVRFF010000223.1"/>
</dbReference>
<dbReference type="CDD" id="cd02042">
    <property type="entry name" value="ParAB_family"/>
    <property type="match status" value="1"/>
</dbReference>
<dbReference type="Gene3D" id="3.40.50.300">
    <property type="entry name" value="P-loop containing nucleotide triphosphate hydrolases"/>
    <property type="match status" value="1"/>
</dbReference>
<dbReference type="Proteomes" id="UP001180489">
    <property type="component" value="Unassembled WGS sequence"/>
</dbReference>
<accession>A0ABU2UY35</accession>
<proteinExistence type="predicted"/>
<evidence type="ECO:0000313" key="3">
    <source>
        <dbReference type="Proteomes" id="UP001180489"/>
    </source>
</evidence>
<feature type="non-terminal residue" evidence="2">
    <location>
        <position position="104"/>
    </location>
</feature>
<dbReference type="PANTHER" id="PTHR13696:SF96">
    <property type="entry name" value="COBQ_COBB_MIND_PARA NUCLEOTIDE BINDING DOMAIN-CONTAINING PROTEIN"/>
    <property type="match status" value="1"/>
</dbReference>
<sequence>MKKLAISNQKGGVGKTTIAVHIALQAYKMGHRVLFIDIDTQANSSLFFEHYLENNQEQMGNAASLPTVSLFEENSDLSAFDDQRFGLLYSTNDLASVLGNPDVD</sequence>
<protein>
    <submittedName>
        <fullName evidence="2">ParA family protein</fullName>
    </submittedName>
</protein>
<dbReference type="InterPro" id="IPR025669">
    <property type="entry name" value="AAA_dom"/>
</dbReference>
<dbReference type="InterPro" id="IPR027417">
    <property type="entry name" value="P-loop_NTPase"/>
</dbReference>
<dbReference type="InterPro" id="IPR050678">
    <property type="entry name" value="DNA_Partitioning_ATPase"/>
</dbReference>